<keyword evidence="3" id="KW-1185">Reference proteome</keyword>
<dbReference type="RefSeq" id="WP_025357256.1">
    <property type="nucleotide sequence ID" value="NZ_BAAABQ010000061.1"/>
</dbReference>
<name>A0ABR6BY87_9PSEU</name>
<dbReference type="EMBL" id="JACJID010000010">
    <property type="protein sequence ID" value="MBA8931877.1"/>
    <property type="molecule type" value="Genomic_DNA"/>
</dbReference>
<dbReference type="Proteomes" id="UP000517916">
    <property type="component" value="Unassembled WGS sequence"/>
</dbReference>
<organism evidence="2 3">
    <name type="scientific">Kutzneria viridogrisea</name>
    <dbReference type="NCBI Taxonomy" id="47990"/>
    <lineage>
        <taxon>Bacteria</taxon>
        <taxon>Bacillati</taxon>
        <taxon>Actinomycetota</taxon>
        <taxon>Actinomycetes</taxon>
        <taxon>Pseudonocardiales</taxon>
        <taxon>Pseudonocardiaceae</taxon>
        <taxon>Kutzneria</taxon>
    </lineage>
</organism>
<gene>
    <name evidence="2" type="ORF">BC739_009136</name>
</gene>
<evidence type="ECO:0000313" key="2">
    <source>
        <dbReference type="EMBL" id="MBA8931877.1"/>
    </source>
</evidence>
<comment type="caution">
    <text evidence="2">The sequence shown here is derived from an EMBL/GenBank/DDBJ whole genome shotgun (WGS) entry which is preliminary data.</text>
</comment>
<dbReference type="PROSITE" id="PS51257">
    <property type="entry name" value="PROKAR_LIPOPROTEIN"/>
    <property type="match status" value="1"/>
</dbReference>
<reference evidence="2 3" key="1">
    <citation type="submission" date="2020-08" db="EMBL/GenBank/DDBJ databases">
        <title>Genomic Encyclopedia of Archaeal and Bacterial Type Strains, Phase II (KMG-II): from individual species to whole genera.</title>
        <authorList>
            <person name="Goeker M."/>
        </authorList>
    </citation>
    <scope>NUCLEOTIDE SEQUENCE [LARGE SCALE GENOMIC DNA]</scope>
    <source>
        <strain evidence="2 3">DSM 43850</strain>
    </source>
</reference>
<feature type="chain" id="PRO_5046343482" evidence="1">
    <location>
        <begin position="25"/>
        <end position="126"/>
    </location>
</feature>
<accession>A0ABR6BY87</accession>
<proteinExistence type="predicted"/>
<feature type="signal peptide" evidence="1">
    <location>
        <begin position="1"/>
        <end position="24"/>
    </location>
</feature>
<keyword evidence="1" id="KW-0732">Signal</keyword>
<evidence type="ECO:0000313" key="3">
    <source>
        <dbReference type="Proteomes" id="UP000517916"/>
    </source>
</evidence>
<evidence type="ECO:0000256" key="1">
    <source>
        <dbReference type="SAM" id="SignalP"/>
    </source>
</evidence>
<sequence>MRKTFAALLLAGLGLLGCAGSAQAAGGPGRPITLPGYQGATATGTVKLDGNPGNGIVLAELTLTSTRAQGCFFVEAVPGGNYPPNRSESQCGVGSKAIKVSSWPLVFSQPFRICLNDYDHCGASAK</sequence>
<protein>
    <submittedName>
        <fullName evidence="2">Uncharacterized protein</fullName>
    </submittedName>
</protein>